<evidence type="ECO:0000313" key="8">
    <source>
        <dbReference type="EMBL" id="QTH73144.1"/>
    </source>
</evidence>
<keyword evidence="2" id="KW-0808">Transferase</keyword>
<proteinExistence type="inferred from homology"/>
<dbReference type="InterPro" id="IPR016633">
    <property type="entry name" value="EarP"/>
</dbReference>
<dbReference type="EMBL" id="CP072135">
    <property type="protein sequence ID" value="QTH73144.1"/>
    <property type="molecule type" value="Genomic_DNA"/>
</dbReference>
<keyword evidence="8" id="KW-0251">Elongation factor</keyword>
<dbReference type="AlphaFoldDB" id="A0A975DKD2"/>
<dbReference type="GO" id="GO:0106361">
    <property type="term" value="F:protein-arginine rhamnosyltransferase activity"/>
    <property type="evidence" value="ECO:0007669"/>
    <property type="project" value="InterPro"/>
</dbReference>
<evidence type="ECO:0000256" key="3">
    <source>
        <dbReference type="ARBA" id="ARBA00024303"/>
    </source>
</evidence>
<accession>A0A975DKD2</accession>
<keyword evidence="9" id="KW-1185">Reference proteome</keyword>
<protein>
    <recommendedName>
        <fullName evidence="5">Protein-arginine rhamnosyltransferase</fullName>
    </recommendedName>
    <alternativeName>
        <fullName evidence="6">EF-P arginine rhamnosyltransferase</fullName>
    </alternativeName>
</protein>
<evidence type="ECO:0000256" key="4">
    <source>
        <dbReference type="ARBA" id="ARBA00024346"/>
    </source>
</evidence>
<dbReference type="NCBIfam" id="TIGR03837">
    <property type="entry name" value="efp_Arg_rhamno"/>
    <property type="match status" value="1"/>
</dbReference>
<gene>
    <name evidence="8" type="primary">earP</name>
    <name evidence="8" type="ORF">J5O05_20265</name>
</gene>
<keyword evidence="8" id="KW-0614">Plasmid</keyword>
<dbReference type="PIRSF" id="PIRSF015557">
    <property type="entry name" value="UCP015557"/>
    <property type="match status" value="1"/>
</dbReference>
<keyword evidence="8" id="KW-0648">Protein biosynthesis</keyword>
<dbReference type="Proteomes" id="UP000664904">
    <property type="component" value="Plasmid unnamed5"/>
</dbReference>
<sequence>MKYTWDIFCDVIDNFGDIGVTWRLAKELAARELGSVRLWVNDFNSFGAMLPELESCTSYETQGVSIELWPSKFPSNVIPATYVIEAFACNLPSAYVENMPRESKIWLNLEYLSAESWVESCHGMSSGANIVPKYFFFPGFTPKTGGVIVEKDYQSRLNEFEPTTYWQRHDIPVPSSDELRMSVFTYEAQSWQATLQALSMLSRPVSLIVPNGRSLNSLLPLFTKTTSCYIYKNISLYTIPFSTQEHYDELLWSCDINFVRGEDSFVRAQLAGKPFVWHIYKQDEDAHLDKLSAFLDLAQVPSCVKSYHVAFNRDDLQLETAMSMFDQLPNWHQWSQDWQEKRINCEDLVTQLVKFLNSKV</sequence>
<dbReference type="Pfam" id="PF10093">
    <property type="entry name" value="EarP"/>
    <property type="match status" value="1"/>
</dbReference>
<comment type="catalytic activity">
    <reaction evidence="7">
        <text>dTDP-beta-L-rhamnose + L-arginyl-[protein] = N(omega)-(alpha-L-rhamnosyl)-L-arginyl-[protein] + dTDP + H(+)</text>
        <dbReference type="Rhea" id="RHEA:66692"/>
        <dbReference type="Rhea" id="RHEA-COMP:10532"/>
        <dbReference type="Rhea" id="RHEA-COMP:17096"/>
        <dbReference type="ChEBI" id="CHEBI:15378"/>
        <dbReference type="ChEBI" id="CHEBI:29965"/>
        <dbReference type="ChEBI" id="CHEBI:57510"/>
        <dbReference type="ChEBI" id="CHEBI:58369"/>
        <dbReference type="ChEBI" id="CHEBI:167445"/>
    </reaction>
    <physiologicalReaction direction="left-to-right" evidence="7">
        <dbReference type="Rhea" id="RHEA:66693"/>
    </physiologicalReaction>
</comment>
<evidence type="ECO:0000313" key="9">
    <source>
        <dbReference type="Proteomes" id="UP000664904"/>
    </source>
</evidence>
<keyword evidence="1" id="KW-0328">Glycosyltransferase</keyword>
<reference evidence="8" key="1">
    <citation type="submission" date="2021-03" db="EMBL/GenBank/DDBJ databases">
        <title>Complete Genome of Pseudoalteromonas xiamenensis STKMTI.2, a new potential marine bacterium producing anti-Vibrio compounds.</title>
        <authorList>
            <person name="Handayani D.P."/>
            <person name="Isnansetyo A."/>
            <person name="Istiqomah I."/>
            <person name="Jumina J."/>
        </authorList>
    </citation>
    <scope>NUCLEOTIDE SEQUENCE</scope>
    <source>
        <strain evidence="8">STKMTI.2</strain>
        <plasmid evidence="8">unnamed5</plasmid>
    </source>
</reference>
<dbReference type="RefSeq" id="WP_208844763.1">
    <property type="nucleotide sequence ID" value="NZ_CP072135.1"/>
</dbReference>
<evidence type="ECO:0000256" key="1">
    <source>
        <dbReference type="ARBA" id="ARBA00022676"/>
    </source>
</evidence>
<evidence type="ECO:0000256" key="5">
    <source>
        <dbReference type="ARBA" id="ARBA00024416"/>
    </source>
</evidence>
<evidence type="ECO:0000256" key="7">
    <source>
        <dbReference type="ARBA" id="ARBA00048472"/>
    </source>
</evidence>
<organism evidence="8 9">
    <name type="scientific">Pseudoalteromonas xiamenensis</name>
    <dbReference type="NCBI Taxonomy" id="882626"/>
    <lineage>
        <taxon>Bacteria</taxon>
        <taxon>Pseudomonadati</taxon>
        <taxon>Pseudomonadota</taxon>
        <taxon>Gammaproteobacteria</taxon>
        <taxon>Alteromonadales</taxon>
        <taxon>Pseudoalteromonadaceae</taxon>
        <taxon>Pseudoalteromonas</taxon>
    </lineage>
</organism>
<evidence type="ECO:0000256" key="2">
    <source>
        <dbReference type="ARBA" id="ARBA00022679"/>
    </source>
</evidence>
<dbReference type="GO" id="GO:0003746">
    <property type="term" value="F:translation elongation factor activity"/>
    <property type="evidence" value="ECO:0007669"/>
    <property type="project" value="UniProtKB-KW"/>
</dbReference>
<geneLocation type="plasmid" evidence="8 9">
    <name>unnamed5</name>
</geneLocation>
<comment type="function">
    <text evidence="3">Protein-arginine rhamnosyltransferase that catalyzes the transfer of a single rhamnose to elongation factor P (EF-P) on 'Lys-32', a modification required for EF-P-dependent rescue of polyproline stalled ribosomes.</text>
</comment>
<dbReference type="KEGG" id="pxi:J5O05_20265"/>
<comment type="similarity">
    <text evidence="4">Belongs to the glycosyltransferase 104 family.</text>
</comment>
<name>A0A975DKD2_9GAMM</name>
<evidence type="ECO:0000256" key="6">
    <source>
        <dbReference type="ARBA" id="ARBA00030025"/>
    </source>
</evidence>